<protein>
    <submittedName>
        <fullName evidence="1">Uncharacterized protein</fullName>
    </submittedName>
</protein>
<name>A0ABQ3HNF4_9ACTN</name>
<evidence type="ECO:0000313" key="2">
    <source>
        <dbReference type="Proteomes" id="UP000597341"/>
    </source>
</evidence>
<sequence>MSDVPANIRSMANGEPGGSGYWIDGPQGCPIGGPFDLWRPNYFHANGEPPEDTAKMYPSLAPETVKAVAVAAVTHRAELSDVLAAFRDHGPEIELTVAHRYFSQWRKRVPFMPDSMQDIPLRPARTSPEPLDEFLEDWRTKVAPKRPALRGALTAVGVLRHGRPVQVVVVPARDAVGVVHPAAVVRAPAFCPTCD</sequence>
<gene>
    <name evidence="1" type="ORF">GCM10011376_25670</name>
</gene>
<evidence type="ECO:0000313" key="1">
    <source>
        <dbReference type="EMBL" id="GHE17957.1"/>
    </source>
</evidence>
<accession>A0ABQ3HNF4</accession>
<reference evidence="2" key="1">
    <citation type="journal article" date="2019" name="Int. J. Syst. Evol. Microbiol.">
        <title>The Global Catalogue of Microorganisms (GCM) 10K type strain sequencing project: providing services to taxonomists for standard genome sequencing and annotation.</title>
        <authorList>
            <consortium name="The Broad Institute Genomics Platform"/>
            <consortium name="The Broad Institute Genome Sequencing Center for Infectious Disease"/>
            <person name="Wu L."/>
            <person name="Ma J."/>
        </authorList>
    </citation>
    <scope>NUCLEOTIDE SEQUENCE [LARGE SCALE GENOMIC DNA]</scope>
    <source>
        <strain evidence="2">CGMCC 1.12791</strain>
    </source>
</reference>
<comment type="caution">
    <text evidence="1">The sequence shown here is derived from an EMBL/GenBank/DDBJ whole genome shotgun (WGS) entry which is preliminary data.</text>
</comment>
<dbReference type="EMBL" id="BNAD01000007">
    <property type="protein sequence ID" value="GHE17957.1"/>
    <property type="molecule type" value="Genomic_DNA"/>
</dbReference>
<dbReference type="Proteomes" id="UP000597341">
    <property type="component" value="Unassembled WGS sequence"/>
</dbReference>
<keyword evidence="2" id="KW-1185">Reference proteome</keyword>
<organism evidence="1 2">
    <name type="scientific">Nocardioides flavus</name>
    <name type="common">ex Wang et al. 2016</name>
    <dbReference type="NCBI Taxonomy" id="2058780"/>
    <lineage>
        <taxon>Bacteria</taxon>
        <taxon>Bacillati</taxon>
        <taxon>Actinomycetota</taxon>
        <taxon>Actinomycetes</taxon>
        <taxon>Propionibacteriales</taxon>
        <taxon>Nocardioidaceae</taxon>
        <taxon>Nocardioides</taxon>
    </lineage>
</organism>
<proteinExistence type="predicted"/>